<dbReference type="InterPro" id="IPR046373">
    <property type="entry name" value="Acyl-CoA_Oxase/DH_mid-dom_sf"/>
</dbReference>
<evidence type="ECO:0000259" key="8">
    <source>
        <dbReference type="Pfam" id="PF02771"/>
    </source>
</evidence>
<gene>
    <name evidence="9" type="primary">ivdH</name>
    <name evidence="9" type="ORF">Ahu01nite_069810</name>
</gene>
<dbReference type="Pfam" id="PF02770">
    <property type="entry name" value="Acyl-CoA_dh_M"/>
    <property type="match status" value="1"/>
</dbReference>
<feature type="domain" description="Acyl-CoA oxidase/dehydrogenase middle" evidence="7">
    <location>
        <begin position="116"/>
        <end position="211"/>
    </location>
</feature>
<keyword evidence="4 5" id="KW-0274">FAD</keyword>
<name>A0ABQ3ZZ54_9ACTN</name>
<evidence type="ECO:0000256" key="4">
    <source>
        <dbReference type="ARBA" id="ARBA00022827"/>
    </source>
</evidence>
<dbReference type="InterPro" id="IPR006091">
    <property type="entry name" value="Acyl-CoA_Oxase/DH_mid-dom"/>
</dbReference>
<dbReference type="Gene3D" id="2.40.110.10">
    <property type="entry name" value="Butyryl-CoA Dehydrogenase, subunit A, domain 2"/>
    <property type="match status" value="1"/>
</dbReference>
<evidence type="ECO:0000256" key="3">
    <source>
        <dbReference type="ARBA" id="ARBA00022630"/>
    </source>
</evidence>
<dbReference type="InterPro" id="IPR013786">
    <property type="entry name" value="AcylCoA_DH/ox_N"/>
</dbReference>
<dbReference type="RefSeq" id="WP_203840927.1">
    <property type="nucleotide sequence ID" value="NZ_BAAATV010000003.1"/>
</dbReference>
<sequence>MTAADIGVEQESFDQWLAGLRFWAARADAAAYGWGPGPIADLLGLAVPEQLGGSGLGYRAACQALATLAEETGRSGLPFSLAAQMWATQEPLIAFGSPRQREVYLSGLITARMVGAFAATEYEAGSDLLSMRTTATRDAAGRWVLEGSKTFVTNGPDADIFVILARTAPGSALGGLTAFCVPRNTSGLTVGPEIAKTALTGARLCSLSLNACAVVGDAVLGQPGGGFAVLMHAMRVERALILAPVAGLMSRALQRAVEYARTRRQFGRPLAEQDAIRAHLVRMRLSLTSVGETLSATAADADAGRLDHTRSSLTKLHVSTEFNTFCQHLPDIYGGYAVLAESGVTDLIADAVASRFYSGTTDMQMKIIAEGMGL</sequence>
<dbReference type="PANTHER" id="PTHR43884">
    <property type="entry name" value="ACYL-COA DEHYDROGENASE"/>
    <property type="match status" value="1"/>
</dbReference>
<evidence type="ECO:0000313" key="9">
    <source>
        <dbReference type="EMBL" id="GIE23879.1"/>
    </source>
</evidence>
<dbReference type="Gene3D" id="1.10.540.10">
    <property type="entry name" value="Acyl-CoA dehydrogenase/oxidase, N-terminal domain"/>
    <property type="match status" value="1"/>
</dbReference>
<keyword evidence="10" id="KW-1185">Reference proteome</keyword>
<dbReference type="Pfam" id="PF02771">
    <property type="entry name" value="Acyl-CoA_dh_N"/>
    <property type="match status" value="1"/>
</dbReference>
<dbReference type="Gene3D" id="1.20.140.10">
    <property type="entry name" value="Butyryl-CoA Dehydrogenase, subunit A, domain 3"/>
    <property type="match status" value="1"/>
</dbReference>
<dbReference type="SUPFAM" id="SSF47203">
    <property type="entry name" value="Acyl-CoA dehydrogenase C-terminal domain-like"/>
    <property type="match status" value="1"/>
</dbReference>
<keyword evidence="3 5" id="KW-0285">Flavoprotein</keyword>
<dbReference type="CDD" id="cd00567">
    <property type="entry name" value="ACAD"/>
    <property type="match status" value="1"/>
</dbReference>
<reference evidence="9 10" key="1">
    <citation type="submission" date="2021-01" db="EMBL/GenBank/DDBJ databases">
        <title>Whole genome shotgun sequence of Actinoplanes humidus NBRC 14915.</title>
        <authorList>
            <person name="Komaki H."/>
            <person name="Tamura T."/>
        </authorList>
    </citation>
    <scope>NUCLEOTIDE SEQUENCE [LARGE SCALE GENOMIC DNA]</scope>
    <source>
        <strain evidence="9 10">NBRC 14915</strain>
    </source>
</reference>
<dbReference type="EMBL" id="BOMN01000100">
    <property type="protein sequence ID" value="GIE23879.1"/>
    <property type="molecule type" value="Genomic_DNA"/>
</dbReference>
<comment type="cofactor">
    <cofactor evidence="1 5">
        <name>FAD</name>
        <dbReference type="ChEBI" id="CHEBI:57692"/>
    </cofactor>
</comment>
<evidence type="ECO:0000313" key="10">
    <source>
        <dbReference type="Proteomes" id="UP000603200"/>
    </source>
</evidence>
<evidence type="ECO:0000259" key="7">
    <source>
        <dbReference type="Pfam" id="PF02770"/>
    </source>
</evidence>
<dbReference type="Proteomes" id="UP000603200">
    <property type="component" value="Unassembled WGS sequence"/>
</dbReference>
<dbReference type="SUPFAM" id="SSF56645">
    <property type="entry name" value="Acyl-CoA dehydrogenase NM domain-like"/>
    <property type="match status" value="1"/>
</dbReference>
<comment type="similarity">
    <text evidence="2 5">Belongs to the acyl-CoA dehydrogenase family.</text>
</comment>
<dbReference type="Pfam" id="PF00441">
    <property type="entry name" value="Acyl-CoA_dh_1"/>
    <property type="match status" value="1"/>
</dbReference>
<comment type="caution">
    <text evidence="9">The sequence shown here is derived from an EMBL/GenBank/DDBJ whole genome shotgun (WGS) entry which is preliminary data.</text>
</comment>
<evidence type="ECO:0000259" key="6">
    <source>
        <dbReference type="Pfam" id="PF00441"/>
    </source>
</evidence>
<evidence type="ECO:0000256" key="2">
    <source>
        <dbReference type="ARBA" id="ARBA00009347"/>
    </source>
</evidence>
<dbReference type="InterPro" id="IPR009075">
    <property type="entry name" value="AcylCo_DH/oxidase_C"/>
</dbReference>
<organism evidence="9 10">
    <name type="scientific">Winogradskya humida</name>
    <dbReference type="NCBI Taxonomy" id="113566"/>
    <lineage>
        <taxon>Bacteria</taxon>
        <taxon>Bacillati</taxon>
        <taxon>Actinomycetota</taxon>
        <taxon>Actinomycetes</taxon>
        <taxon>Micromonosporales</taxon>
        <taxon>Micromonosporaceae</taxon>
        <taxon>Winogradskya</taxon>
    </lineage>
</organism>
<keyword evidence="5" id="KW-0560">Oxidoreductase</keyword>
<evidence type="ECO:0000256" key="1">
    <source>
        <dbReference type="ARBA" id="ARBA00001974"/>
    </source>
</evidence>
<evidence type="ECO:0000256" key="5">
    <source>
        <dbReference type="RuleBase" id="RU362125"/>
    </source>
</evidence>
<dbReference type="InterPro" id="IPR009100">
    <property type="entry name" value="AcylCoA_DH/oxidase_NM_dom_sf"/>
</dbReference>
<dbReference type="InterPro" id="IPR037069">
    <property type="entry name" value="AcylCoA_DH/ox_N_sf"/>
</dbReference>
<accession>A0ABQ3ZZ54</accession>
<dbReference type="PANTHER" id="PTHR43884:SF12">
    <property type="entry name" value="ISOVALERYL-COA DEHYDROGENASE, MITOCHONDRIAL-RELATED"/>
    <property type="match status" value="1"/>
</dbReference>
<feature type="domain" description="Acyl-CoA dehydrogenase/oxidase C-terminal" evidence="6">
    <location>
        <begin position="224"/>
        <end position="372"/>
    </location>
</feature>
<proteinExistence type="inferred from homology"/>
<feature type="domain" description="Acyl-CoA dehydrogenase/oxidase N-terminal" evidence="8">
    <location>
        <begin position="41"/>
        <end position="110"/>
    </location>
</feature>
<protein>
    <submittedName>
        <fullName evidence="9">Isovaleryl-CoA dehydrogenase</fullName>
    </submittedName>
</protein>
<dbReference type="InterPro" id="IPR036250">
    <property type="entry name" value="AcylCo_DH-like_C"/>
</dbReference>